<dbReference type="RefSeq" id="WP_207869372.1">
    <property type="nucleotide sequence ID" value="NZ_CP062222.1"/>
</dbReference>
<dbReference type="Pfam" id="PF06262">
    <property type="entry name" value="Zincin_1"/>
    <property type="match status" value="1"/>
</dbReference>
<name>A0A975GVJ9_9CAUL</name>
<dbReference type="SUPFAM" id="SSF55486">
    <property type="entry name" value="Metalloproteases ('zincins'), catalytic domain"/>
    <property type="match status" value="1"/>
</dbReference>
<dbReference type="InterPro" id="IPR010428">
    <property type="entry name" value="Zincin_1"/>
</dbReference>
<dbReference type="EMBL" id="CP062222">
    <property type="protein sequence ID" value="QTC90728.1"/>
    <property type="molecule type" value="Genomic_DNA"/>
</dbReference>
<dbReference type="KEGG" id="bgoe:IFJ75_16045"/>
<proteinExistence type="predicted"/>
<keyword evidence="2" id="KW-1185">Reference proteome</keyword>
<dbReference type="Proteomes" id="UP000663918">
    <property type="component" value="Chromosome"/>
</dbReference>
<gene>
    <name evidence="1" type="ORF">IFJ75_16045</name>
</gene>
<sequence>MPTASTPIWADQLAPSLDDFARLAEQAFADLPEEFRAAAGEVVFRIDDFADDETLASFGIEDPFELSGLYHGVDIGRRDSMGPAIEPSRIFLYRRPILDEWCERGDVGLAEIITHVLIHEIGHHFGLDDDQIHAIEDAAD</sequence>
<evidence type="ECO:0000313" key="2">
    <source>
        <dbReference type="Proteomes" id="UP000663918"/>
    </source>
</evidence>
<accession>A0A975GVJ9</accession>
<dbReference type="Gene3D" id="3.30.2010.20">
    <property type="match status" value="1"/>
</dbReference>
<reference evidence="1" key="1">
    <citation type="submission" date="2020-09" db="EMBL/GenBank/DDBJ databases">
        <title>Brevundimonas sp. LVF2 isolated from a puddle in Goettingen, Germany.</title>
        <authorList>
            <person name="Friedrich I."/>
            <person name="Klassen A."/>
            <person name="Hannes N."/>
            <person name="Schneider D."/>
            <person name="Hertel R."/>
            <person name="Daniel R."/>
        </authorList>
    </citation>
    <scope>NUCLEOTIDE SEQUENCE</scope>
    <source>
        <strain evidence="1">LVF2</strain>
    </source>
</reference>
<dbReference type="CDD" id="cd12952">
    <property type="entry name" value="MMP_ACEL2062"/>
    <property type="match status" value="1"/>
</dbReference>
<evidence type="ECO:0000313" key="1">
    <source>
        <dbReference type="EMBL" id="QTC90728.1"/>
    </source>
</evidence>
<dbReference type="InterPro" id="IPR038555">
    <property type="entry name" value="Zincin_1_sf"/>
</dbReference>
<dbReference type="AlphaFoldDB" id="A0A975GVJ9"/>
<protein>
    <submittedName>
        <fullName evidence="1">Metallopeptidase family protein</fullName>
    </submittedName>
</protein>
<organism evidence="1 2">
    <name type="scientific">Brevundimonas goettingensis</name>
    <dbReference type="NCBI Taxonomy" id="2774190"/>
    <lineage>
        <taxon>Bacteria</taxon>
        <taxon>Pseudomonadati</taxon>
        <taxon>Pseudomonadota</taxon>
        <taxon>Alphaproteobacteria</taxon>
        <taxon>Caulobacterales</taxon>
        <taxon>Caulobacteraceae</taxon>
        <taxon>Brevundimonas</taxon>
    </lineage>
</organism>